<dbReference type="OrthoDB" id="5287072at2759"/>
<dbReference type="VEuPathDB" id="FungiDB:TRIVIDRAFT_70730"/>
<dbReference type="GeneID" id="25797377"/>
<dbReference type="RefSeq" id="XP_013955863.1">
    <property type="nucleotide sequence ID" value="XM_014100388.1"/>
</dbReference>
<reference evidence="1 2" key="1">
    <citation type="journal article" date="2011" name="Genome Biol.">
        <title>Comparative genome sequence analysis underscores mycoparasitism as the ancestral life style of Trichoderma.</title>
        <authorList>
            <person name="Kubicek C.P."/>
            <person name="Herrera-Estrella A."/>
            <person name="Seidl-Seiboth V."/>
            <person name="Martinez D.A."/>
            <person name="Druzhinina I.S."/>
            <person name="Thon M."/>
            <person name="Zeilinger S."/>
            <person name="Casas-Flores S."/>
            <person name="Horwitz B.A."/>
            <person name="Mukherjee P.K."/>
            <person name="Mukherjee M."/>
            <person name="Kredics L."/>
            <person name="Alcaraz L.D."/>
            <person name="Aerts A."/>
            <person name="Antal Z."/>
            <person name="Atanasova L."/>
            <person name="Cervantes-Badillo M.G."/>
            <person name="Challacombe J."/>
            <person name="Chertkov O."/>
            <person name="McCluskey K."/>
            <person name="Coulpier F."/>
            <person name="Deshpande N."/>
            <person name="von Doehren H."/>
            <person name="Ebbole D.J."/>
            <person name="Esquivel-Naranjo E.U."/>
            <person name="Fekete E."/>
            <person name="Flipphi M."/>
            <person name="Glaser F."/>
            <person name="Gomez-Rodriguez E.Y."/>
            <person name="Gruber S."/>
            <person name="Han C."/>
            <person name="Henrissat B."/>
            <person name="Hermosa R."/>
            <person name="Hernandez-Onate M."/>
            <person name="Karaffa L."/>
            <person name="Kosti I."/>
            <person name="Le Crom S."/>
            <person name="Lindquist E."/>
            <person name="Lucas S."/>
            <person name="Luebeck M."/>
            <person name="Luebeck P.S."/>
            <person name="Margeot A."/>
            <person name="Metz B."/>
            <person name="Misra M."/>
            <person name="Nevalainen H."/>
            <person name="Omann M."/>
            <person name="Packer N."/>
            <person name="Perrone G."/>
            <person name="Uresti-Rivera E.E."/>
            <person name="Salamov A."/>
            <person name="Schmoll M."/>
            <person name="Seiboth B."/>
            <person name="Shapiro H."/>
            <person name="Sukno S."/>
            <person name="Tamayo-Ramos J.A."/>
            <person name="Tisch D."/>
            <person name="Wiest A."/>
            <person name="Wilkinson H.H."/>
            <person name="Zhang M."/>
            <person name="Coutinho P.M."/>
            <person name="Kenerley C.M."/>
            <person name="Monte E."/>
            <person name="Baker S.E."/>
            <person name="Grigoriev I.V."/>
        </authorList>
    </citation>
    <scope>NUCLEOTIDE SEQUENCE [LARGE SCALE GENOMIC DNA]</scope>
    <source>
        <strain evidence="2">Gv29-8 / FGSC 10586</strain>
    </source>
</reference>
<organism evidence="1 2">
    <name type="scientific">Hypocrea virens (strain Gv29-8 / FGSC 10586)</name>
    <name type="common">Gliocladium virens</name>
    <name type="synonym">Trichoderma virens</name>
    <dbReference type="NCBI Taxonomy" id="413071"/>
    <lineage>
        <taxon>Eukaryota</taxon>
        <taxon>Fungi</taxon>
        <taxon>Dikarya</taxon>
        <taxon>Ascomycota</taxon>
        <taxon>Pezizomycotina</taxon>
        <taxon>Sordariomycetes</taxon>
        <taxon>Hypocreomycetidae</taxon>
        <taxon>Hypocreales</taxon>
        <taxon>Hypocreaceae</taxon>
        <taxon>Trichoderma</taxon>
    </lineage>
</organism>
<evidence type="ECO:0000313" key="1">
    <source>
        <dbReference type="EMBL" id="EHK21670.1"/>
    </source>
</evidence>
<dbReference type="AlphaFoldDB" id="G9MV85"/>
<accession>G9MV85</accession>
<name>G9MV85_HYPVG</name>
<dbReference type="Proteomes" id="UP000007115">
    <property type="component" value="Unassembled WGS sequence"/>
</dbReference>
<keyword evidence="2" id="KW-1185">Reference proteome</keyword>
<dbReference type="HOGENOM" id="CLU_1428178_0_0_1"/>
<dbReference type="EMBL" id="ABDF02000067">
    <property type="protein sequence ID" value="EHK21670.1"/>
    <property type="molecule type" value="Genomic_DNA"/>
</dbReference>
<proteinExistence type="predicted"/>
<comment type="caution">
    <text evidence="1">The sequence shown here is derived from an EMBL/GenBank/DDBJ whole genome shotgun (WGS) entry which is preliminary data.</text>
</comment>
<dbReference type="InParanoid" id="G9MV85"/>
<gene>
    <name evidence="1" type="ORF">TRIVIDRAFT_70730</name>
</gene>
<protein>
    <submittedName>
        <fullName evidence="1">Uncharacterized protein</fullName>
    </submittedName>
</protein>
<dbReference type="eggNOG" id="ENOG502R8XS">
    <property type="taxonomic scope" value="Eukaryota"/>
</dbReference>
<evidence type="ECO:0000313" key="2">
    <source>
        <dbReference type="Proteomes" id="UP000007115"/>
    </source>
</evidence>
<sequence>MYFGISYYYVPLYYSANRAPSTGRQDYSVSCTEPEYRYQTVLLIQGIELKHSPKKIEEEVKEIPRDQRQGRFQTAQQGSYGVEPVHPASAFELQLDGEALVYIAATQQSVADNTQYGLRSHVTDFFNGRIDSLTLKTCGQQPLAFAKYDFSLEMSSDRILDISGRGQHGVLIKAPTRAVKGYDLDGSECD</sequence>